<sequence length="246" mass="28422">MSSEIQSSQISELKATTEKIKRPLNAFIIWSKKRRRVIANENPQMHNFDISRKLGLEWQKLSEQEKSFYFEEAKRLKEEHKERYPNYKYQPRKRDKSNKRGKMFQGAPFHFNFFTPGAPYYEAGGYPYSTVPETRISASLSPKTSHHTNEVNLETSSPKSSSPPASSPNKSSQETSSKSNVICPGFRPPSETFVAYRTTCDSSAYMHLRPGLEWSSHWYPGSSTRIGTVPYYGCLYPWHSRPEYHS</sequence>
<keyword evidence="9" id="KW-0010">Activator</keyword>
<dbReference type="PANTHER" id="PTHR10270">
    <property type="entry name" value="SOX TRANSCRIPTION FACTOR"/>
    <property type="match status" value="1"/>
</dbReference>
<keyword evidence="5" id="KW-0112">Calmodulin-binding</keyword>
<evidence type="ECO:0000313" key="17">
    <source>
        <dbReference type="EnsemblMetazoa" id="XP_020911306.1"/>
    </source>
</evidence>
<evidence type="ECO:0000256" key="7">
    <source>
        <dbReference type="ARBA" id="ARBA00023015"/>
    </source>
</evidence>
<evidence type="ECO:0000256" key="3">
    <source>
        <dbReference type="ARBA" id="ARBA00019052"/>
    </source>
</evidence>
<comment type="similarity">
    <text evidence="2">Belongs to the SRY family.</text>
</comment>
<evidence type="ECO:0000256" key="15">
    <source>
        <dbReference type="SAM" id="MobiDB-lite"/>
    </source>
</evidence>
<dbReference type="SMART" id="SM00398">
    <property type="entry name" value="HMG"/>
    <property type="match status" value="1"/>
</dbReference>
<evidence type="ECO:0000256" key="14">
    <source>
        <dbReference type="PROSITE-ProRule" id="PRU00267"/>
    </source>
</evidence>
<dbReference type="FunFam" id="1.10.30.10:FF:000003">
    <property type="entry name" value="Putative transcription factor SOX-6"/>
    <property type="match status" value="1"/>
</dbReference>
<evidence type="ECO:0000259" key="16">
    <source>
        <dbReference type="PROSITE" id="PS50118"/>
    </source>
</evidence>
<dbReference type="GO" id="GO:0001228">
    <property type="term" value="F:DNA-binding transcription activator activity, RNA polymerase II-specific"/>
    <property type="evidence" value="ECO:0007669"/>
    <property type="project" value="TreeGrafter"/>
</dbReference>
<dbReference type="Proteomes" id="UP000887567">
    <property type="component" value="Unplaced"/>
</dbReference>
<dbReference type="InterPro" id="IPR036910">
    <property type="entry name" value="HMG_box_dom_sf"/>
</dbReference>
<keyword evidence="7" id="KW-0805">Transcription regulation</keyword>
<name>A0A913XX87_EXADI</name>
<evidence type="ECO:0000256" key="11">
    <source>
        <dbReference type="ARBA" id="ARBA00023242"/>
    </source>
</evidence>
<dbReference type="SUPFAM" id="SSF47095">
    <property type="entry name" value="HMG-box"/>
    <property type="match status" value="1"/>
</dbReference>
<dbReference type="GO" id="GO:0000978">
    <property type="term" value="F:RNA polymerase II cis-regulatory region sequence-specific DNA binding"/>
    <property type="evidence" value="ECO:0007669"/>
    <property type="project" value="TreeGrafter"/>
</dbReference>
<dbReference type="GeneID" id="110249062"/>
<dbReference type="Pfam" id="PF00505">
    <property type="entry name" value="HMG_box"/>
    <property type="match status" value="1"/>
</dbReference>
<feature type="DNA-binding region" description="HMG box" evidence="14">
    <location>
        <begin position="20"/>
        <end position="88"/>
    </location>
</feature>
<dbReference type="CDD" id="cd22004">
    <property type="entry name" value="HMG-box_SOX"/>
    <property type="match status" value="1"/>
</dbReference>
<evidence type="ECO:0000256" key="9">
    <source>
        <dbReference type="ARBA" id="ARBA00023159"/>
    </source>
</evidence>
<dbReference type="GO" id="GO:0005516">
    <property type="term" value="F:calmodulin binding"/>
    <property type="evidence" value="ECO:0007669"/>
    <property type="project" value="UniProtKB-KW"/>
</dbReference>
<evidence type="ECO:0000256" key="6">
    <source>
        <dbReference type="ARBA" id="ARBA00022928"/>
    </source>
</evidence>
<evidence type="ECO:0000256" key="2">
    <source>
        <dbReference type="ARBA" id="ARBA00005998"/>
    </source>
</evidence>
<dbReference type="RefSeq" id="XP_020911306.1">
    <property type="nucleotide sequence ID" value="XM_021055647.2"/>
</dbReference>
<evidence type="ECO:0000256" key="12">
    <source>
        <dbReference type="ARBA" id="ARBA00032498"/>
    </source>
</evidence>
<keyword evidence="6" id="KW-0726">Sexual differentiation</keyword>
<evidence type="ECO:0000313" key="18">
    <source>
        <dbReference type="Proteomes" id="UP000887567"/>
    </source>
</evidence>
<keyword evidence="18" id="KW-1185">Reference proteome</keyword>
<dbReference type="KEGG" id="epa:110249062"/>
<feature type="compositionally biased region" description="Low complexity" evidence="15">
    <location>
        <begin position="156"/>
        <end position="172"/>
    </location>
</feature>
<feature type="domain" description="HMG box" evidence="16">
    <location>
        <begin position="20"/>
        <end position="88"/>
    </location>
</feature>
<keyword evidence="11 14" id="KW-0539">Nucleus</keyword>
<evidence type="ECO:0000256" key="5">
    <source>
        <dbReference type="ARBA" id="ARBA00022860"/>
    </source>
</evidence>
<dbReference type="InterPro" id="IPR009071">
    <property type="entry name" value="HMG_box_dom"/>
</dbReference>
<dbReference type="Gene3D" id="1.10.30.10">
    <property type="entry name" value="High mobility group box domain"/>
    <property type="match status" value="1"/>
</dbReference>
<dbReference type="GO" id="GO:0007548">
    <property type="term" value="P:sex differentiation"/>
    <property type="evidence" value="ECO:0007669"/>
    <property type="project" value="UniProtKB-KW"/>
</dbReference>
<dbReference type="PANTHER" id="PTHR10270:SF161">
    <property type="entry name" value="SEX-DETERMINING REGION Y PROTEIN"/>
    <property type="match status" value="1"/>
</dbReference>
<keyword evidence="8 14" id="KW-0238">DNA-binding</keyword>
<keyword evidence="10" id="KW-0804">Transcription</keyword>
<feature type="region of interest" description="Disordered" evidence="15">
    <location>
        <begin position="139"/>
        <end position="183"/>
    </location>
</feature>
<evidence type="ECO:0000256" key="4">
    <source>
        <dbReference type="ARBA" id="ARBA00022782"/>
    </source>
</evidence>
<comment type="function">
    <text evidence="13">Transcriptional regulator that controls a genetic switch in male development. It is necessary and sufficient for initiating male sex determination by directing the development of supporting cell precursors (pre-Sertoli cells) as Sertoli rather than granulosa cells. Involved in different aspects of gene regulation including promoter activation or repression. Binds to the DNA consensus sequence 5'-[AT]AACAA[AT]-3'. SRY HMG box recognizes DNA by partial intercalation in the minor groove and promotes DNA bending. Also involved in pre-mRNA splicing. In male adult brain involved in the maintenance of motor functions of dopaminergic neurons.</text>
</comment>
<comment type="subcellular location">
    <subcellularLocation>
        <location evidence="1">Nucleus speckle</location>
    </subcellularLocation>
</comment>
<protein>
    <recommendedName>
        <fullName evidence="3">Sex-determining region Y protein</fullName>
    </recommendedName>
    <alternativeName>
        <fullName evidence="12">Testis-determining factor</fullName>
    </alternativeName>
</protein>
<dbReference type="PROSITE" id="PS50118">
    <property type="entry name" value="HMG_BOX_2"/>
    <property type="match status" value="1"/>
</dbReference>
<dbReference type="GO" id="GO:0016607">
    <property type="term" value="C:nuclear speck"/>
    <property type="evidence" value="ECO:0007669"/>
    <property type="project" value="UniProtKB-SubCell"/>
</dbReference>
<keyword evidence="4" id="KW-0221">Differentiation</keyword>
<dbReference type="GO" id="GO:0030154">
    <property type="term" value="P:cell differentiation"/>
    <property type="evidence" value="ECO:0007669"/>
    <property type="project" value="UniProtKB-KW"/>
</dbReference>
<organism evidence="17 18">
    <name type="scientific">Exaiptasia diaphana</name>
    <name type="common">Tropical sea anemone</name>
    <name type="synonym">Aiptasia pulchella</name>
    <dbReference type="NCBI Taxonomy" id="2652724"/>
    <lineage>
        <taxon>Eukaryota</taxon>
        <taxon>Metazoa</taxon>
        <taxon>Cnidaria</taxon>
        <taxon>Anthozoa</taxon>
        <taxon>Hexacorallia</taxon>
        <taxon>Actiniaria</taxon>
        <taxon>Aiptasiidae</taxon>
        <taxon>Exaiptasia</taxon>
    </lineage>
</organism>
<evidence type="ECO:0000256" key="8">
    <source>
        <dbReference type="ARBA" id="ARBA00023125"/>
    </source>
</evidence>
<accession>A0A913XX87</accession>
<evidence type="ECO:0000256" key="10">
    <source>
        <dbReference type="ARBA" id="ARBA00023163"/>
    </source>
</evidence>
<reference evidence="17" key="1">
    <citation type="submission" date="2022-11" db="UniProtKB">
        <authorList>
            <consortium name="EnsemblMetazoa"/>
        </authorList>
    </citation>
    <scope>IDENTIFICATION</scope>
</reference>
<dbReference type="OMA" id="ITHSTHA"/>
<dbReference type="AlphaFoldDB" id="A0A913XX87"/>
<evidence type="ECO:0000256" key="1">
    <source>
        <dbReference type="ARBA" id="ARBA00004324"/>
    </source>
</evidence>
<dbReference type="EnsemblMetazoa" id="XM_021055647.2">
    <property type="protein sequence ID" value="XP_020911306.1"/>
    <property type="gene ID" value="LOC110249062"/>
</dbReference>
<proteinExistence type="inferred from homology"/>
<dbReference type="OrthoDB" id="6247875at2759"/>
<dbReference type="InterPro" id="IPR050140">
    <property type="entry name" value="SRY-related_HMG-box_TF-like"/>
</dbReference>
<evidence type="ECO:0000256" key="13">
    <source>
        <dbReference type="ARBA" id="ARBA00045821"/>
    </source>
</evidence>